<dbReference type="Proteomes" id="UP001054902">
    <property type="component" value="Unassembled WGS sequence"/>
</dbReference>
<name>A0AAD3HB06_9STRA</name>
<sequence length="478" mass="55162">MTQTLENAASEASQFYAELQKDLVDSSNLTEQIEQTFCNMSATDLRSYFGYAPKENVGKAKSATRKKKVAGFMEEFKANIKYNIDAAINTHMEKLKNIMSTADLKSTEIELTQLQSEMYDSLSPHINNLIFTEFIQNKLKSESEFYKFMEKRVPILLSPYFASHVPLIRHFASLKSNALCTDTEVSHVGKMEIPQILTKTLSLNEIPSYESDSDKDLMAIVMKLLLPRLEFIMFPCTVKELRSVRNWKGLNIRFINYAIALVIYGRYLEHPEFPSDLKHETFPPPWFVVTKFFYQFGLPGYASGKGSLKEEKSSNKGLEENTGNTHTQTESVQNADAQEHISQLEVSPVPKELCERIVSEYKQLHLMLLTYGQVQFHSVKNPPHKKDDSFKLEHLDCVVRLDCKRPPRFTDLTDFIYKYREAFKSGKYDEYSFMSKSRVDIEILKNIAKNGLHYNEIAILETVFKADPHSRRPRNKEK</sequence>
<gene>
    <name evidence="2" type="ORF">CTEN210_13421</name>
</gene>
<evidence type="ECO:0000313" key="2">
    <source>
        <dbReference type="EMBL" id="GFH56945.1"/>
    </source>
</evidence>
<accession>A0AAD3HB06</accession>
<comment type="caution">
    <text evidence="2">The sequence shown here is derived from an EMBL/GenBank/DDBJ whole genome shotgun (WGS) entry which is preliminary data.</text>
</comment>
<organism evidence="2 3">
    <name type="scientific">Chaetoceros tenuissimus</name>
    <dbReference type="NCBI Taxonomy" id="426638"/>
    <lineage>
        <taxon>Eukaryota</taxon>
        <taxon>Sar</taxon>
        <taxon>Stramenopiles</taxon>
        <taxon>Ochrophyta</taxon>
        <taxon>Bacillariophyta</taxon>
        <taxon>Coscinodiscophyceae</taxon>
        <taxon>Chaetocerotophycidae</taxon>
        <taxon>Chaetocerotales</taxon>
        <taxon>Chaetocerotaceae</taxon>
        <taxon>Chaetoceros</taxon>
    </lineage>
</organism>
<feature type="compositionally biased region" description="Basic and acidic residues" evidence="1">
    <location>
        <begin position="307"/>
        <end position="319"/>
    </location>
</feature>
<proteinExistence type="predicted"/>
<keyword evidence="3" id="KW-1185">Reference proteome</keyword>
<dbReference type="EMBL" id="BLLK01000057">
    <property type="protein sequence ID" value="GFH56945.1"/>
    <property type="molecule type" value="Genomic_DNA"/>
</dbReference>
<evidence type="ECO:0000256" key="1">
    <source>
        <dbReference type="SAM" id="MobiDB-lite"/>
    </source>
</evidence>
<reference evidence="2 3" key="1">
    <citation type="journal article" date="2021" name="Sci. Rep.">
        <title>The genome of the diatom Chaetoceros tenuissimus carries an ancient integrated fragment of an extant virus.</title>
        <authorList>
            <person name="Hongo Y."/>
            <person name="Kimura K."/>
            <person name="Takaki Y."/>
            <person name="Yoshida Y."/>
            <person name="Baba S."/>
            <person name="Kobayashi G."/>
            <person name="Nagasaki K."/>
            <person name="Hano T."/>
            <person name="Tomaru Y."/>
        </authorList>
    </citation>
    <scope>NUCLEOTIDE SEQUENCE [LARGE SCALE GENOMIC DNA]</scope>
    <source>
        <strain evidence="2 3">NIES-3715</strain>
    </source>
</reference>
<feature type="compositionally biased region" description="Polar residues" evidence="1">
    <location>
        <begin position="322"/>
        <end position="337"/>
    </location>
</feature>
<feature type="region of interest" description="Disordered" evidence="1">
    <location>
        <begin position="305"/>
        <end position="337"/>
    </location>
</feature>
<protein>
    <submittedName>
        <fullName evidence="2">Uncharacterized protein</fullName>
    </submittedName>
</protein>
<dbReference type="AlphaFoldDB" id="A0AAD3HB06"/>
<evidence type="ECO:0000313" key="3">
    <source>
        <dbReference type="Proteomes" id="UP001054902"/>
    </source>
</evidence>